<feature type="domain" description="Helicase C-terminal" evidence="13">
    <location>
        <begin position="991"/>
        <end position="1143"/>
    </location>
</feature>
<evidence type="ECO:0000256" key="11">
    <source>
        <dbReference type="SAM" id="MobiDB-lite"/>
    </source>
</evidence>
<feature type="non-terminal residue" evidence="15">
    <location>
        <position position="1673"/>
    </location>
</feature>
<keyword evidence="7" id="KW-0156">Chromatin regulator</keyword>
<evidence type="ECO:0000313" key="16">
    <source>
        <dbReference type="Proteomes" id="UP000663848"/>
    </source>
</evidence>
<feature type="region of interest" description="Disordered" evidence="11">
    <location>
        <begin position="1"/>
        <end position="28"/>
    </location>
</feature>
<feature type="compositionally biased region" description="Low complexity" evidence="11">
    <location>
        <begin position="116"/>
        <end position="131"/>
    </location>
</feature>
<feature type="compositionally biased region" description="Polar residues" evidence="11">
    <location>
        <begin position="348"/>
        <end position="364"/>
    </location>
</feature>
<evidence type="ECO:0000259" key="13">
    <source>
        <dbReference type="PROSITE" id="PS51194"/>
    </source>
</evidence>
<feature type="region of interest" description="Disordered" evidence="11">
    <location>
        <begin position="348"/>
        <end position="378"/>
    </location>
</feature>
<feature type="domain" description="Helicase ATP-binding" evidence="12">
    <location>
        <begin position="433"/>
        <end position="598"/>
    </location>
</feature>
<keyword evidence="8" id="KW-0238">DNA-binding</keyword>
<dbReference type="GO" id="GO:0003677">
    <property type="term" value="F:DNA binding"/>
    <property type="evidence" value="ECO:0007669"/>
    <property type="project" value="UniProtKB-KW"/>
</dbReference>
<dbReference type="SUPFAM" id="SSF52540">
    <property type="entry name" value="P-loop containing nucleoside triphosphate hydrolases"/>
    <property type="match status" value="2"/>
</dbReference>
<dbReference type="InterPro" id="IPR014001">
    <property type="entry name" value="Helicase_ATP-bd"/>
</dbReference>
<dbReference type="PANTHER" id="PTHR45685:SF1">
    <property type="entry name" value="HELICASE SRCAP"/>
    <property type="match status" value="1"/>
</dbReference>
<evidence type="ECO:0000256" key="4">
    <source>
        <dbReference type="ARBA" id="ARBA00022801"/>
    </source>
</evidence>
<dbReference type="InterPro" id="IPR001650">
    <property type="entry name" value="Helicase_C-like"/>
</dbReference>
<comment type="similarity">
    <text evidence="2">Belongs to the SNF2/RAD54 helicase family. SWR1 subfamily.</text>
</comment>
<accession>A0A821PXD6</accession>
<evidence type="ECO:0000259" key="12">
    <source>
        <dbReference type="PROSITE" id="PS51192"/>
    </source>
</evidence>
<dbReference type="GO" id="GO:0006338">
    <property type="term" value="P:chromatin remodeling"/>
    <property type="evidence" value="ECO:0007669"/>
    <property type="project" value="TreeGrafter"/>
</dbReference>
<keyword evidence="6" id="KW-0067">ATP-binding</keyword>
<dbReference type="SMART" id="SM00490">
    <property type="entry name" value="HELICc"/>
    <property type="match status" value="1"/>
</dbReference>
<dbReference type="Gene3D" id="1.20.120.850">
    <property type="entry name" value="SWI2/SNF2 ATPases, N-terminal domain"/>
    <property type="match status" value="1"/>
</dbReference>
<feature type="compositionally biased region" description="Acidic residues" evidence="11">
    <location>
        <begin position="365"/>
        <end position="378"/>
    </location>
</feature>
<feature type="region of interest" description="Disordered" evidence="11">
    <location>
        <begin position="111"/>
        <end position="138"/>
    </location>
</feature>
<dbReference type="InterPro" id="IPR050520">
    <property type="entry name" value="INO80/SWR1_helicase"/>
</dbReference>
<feature type="region of interest" description="Disordered" evidence="11">
    <location>
        <begin position="1463"/>
        <end position="1484"/>
    </location>
</feature>
<evidence type="ECO:0000256" key="8">
    <source>
        <dbReference type="ARBA" id="ARBA00023125"/>
    </source>
</evidence>
<dbReference type="InterPro" id="IPR027417">
    <property type="entry name" value="P-loop_NTPase"/>
</dbReference>
<evidence type="ECO:0000259" key="14">
    <source>
        <dbReference type="PROSITE" id="PS51204"/>
    </source>
</evidence>
<protein>
    <submittedName>
        <fullName evidence="15">Uncharacterized protein</fullName>
    </submittedName>
</protein>
<dbReference type="Gene3D" id="3.40.50.10810">
    <property type="entry name" value="Tandem AAA-ATPase domain"/>
    <property type="match status" value="1"/>
</dbReference>
<dbReference type="InterPro" id="IPR014012">
    <property type="entry name" value="HSA_dom"/>
</dbReference>
<evidence type="ECO:0000256" key="1">
    <source>
        <dbReference type="ARBA" id="ARBA00004123"/>
    </source>
</evidence>
<keyword evidence="5" id="KW-0347">Helicase</keyword>
<dbReference type="PANTHER" id="PTHR45685">
    <property type="entry name" value="HELICASE SRCAP-RELATED"/>
    <property type="match status" value="1"/>
</dbReference>
<dbReference type="Gene3D" id="3.40.50.300">
    <property type="entry name" value="P-loop containing nucleotide triphosphate hydrolases"/>
    <property type="match status" value="1"/>
</dbReference>
<dbReference type="GO" id="GO:0016887">
    <property type="term" value="F:ATP hydrolysis activity"/>
    <property type="evidence" value="ECO:0007669"/>
    <property type="project" value="TreeGrafter"/>
</dbReference>
<evidence type="ECO:0000256" key="2">
    <source>
        <dbReference type="ARBA" id="ARBA00009220"/>
    </source>
</evidence>
<name>A0A821PXD6_9BILA</name>
<evidence type="ECO:0000256" key="5">
    <source>
        <dbReference type="ARBA" id="ARBA00022806"/>
    </source>
</evidence>
<dbReference type="InterPro" id="IPR038718">
    <property type="entry name" value="SNF2-like_sf"/>
</dbReference>
<keyword evidence="10" id="KW-0175">Coiled coil</keyword>
<feature type="coiled-coil region" evidence="10">
    <location>
        <begin position="1182"/>
        <end position="1232"/>
    </location>
</feature>
<dbReference type="PROSITE" id="PS51194">
    <property type="entry name" value="HELICASE_CTER"/>
    <property type="match status" value="1"/>
</dbReference>
<dbReference type="Pfam" id="PF00271">
    <property type="entry name" value="Helicase_C"/>
    <property type="match status" value="1"/>
</dbReference>
<dbReference type="CDD" id="cd18793">
    <property type="entry name" value="SF2_C_SNF"/>
    <property type="match status" value="1"/>
</dbReference>
<dbReference type="PROSITE" id="PS51204">
    <property type="entry name" value="HSA"/>
    <property type="match status" value="1"/>
</dbReference>
<proteinExistence type="inferred from homology"/>
<dbReference type="FunFam" id="3.40.50.10810:FF:000005">
    <property type="entry name" value="Photoperiod-independent early flowering 1"/>
    <property type="match status" value="1"/>
</dbReference>
<dbReference type="GO" id="GO:0042393">
    <property type="term" value="F:histone binding"/>
    <property type="evidence" value="ECO:0007669"/>
    <property type="project" value="TreeGrafter"/>
</dbReference>
<dbReference type="GO" id="GO:0004386">
    <property type="term" value="F:helicase activity"/>
    <property type="evidence" value="ECO:0007669"/>
    <property type="project" value="UniProtKB-KW"/>
</dbReference>
<feature type="domain" description="HSA" evidence="14">
    <location>
        <begin position="175"/>
        <end position="248"/>
    </location>
</feature>
<keyword evidence="4" id="KW-0378">Hydrolase</keyword>
<keyword evidence="3" id="KW-0547">Nucleotide-binding</keyword>
<evidence type="ECO:0000256" key="10">
    <source>
        <dbReference type="SAM" id="Coils"/>
    </source>
</evidence>
<dbReference type="GO" id="GO:0005524">
    <property type="term" value="F:ATP binding"/>
    <property type="evidence" value="ECO:0007669"/>
    <property type="project" value="UniProtKB-KW"/>
</dbReference>
<evidence type="ECO:0000256" key="9">
    <source>
        <dbReference type="ARBA" id="ARBA00023242"/>
    </source>
</evidence>
<gene>
    <name evidence="15" type="ORF">QYT958_LOCUS24597</name>
</gene>
<keyword evidence="9" id="KW-0539">Nucleus</keyword>
<evidence type="ECO:0000313" key="15">
    <source>
        <dbReference type="EMBL" id="CAF4813170.1"/>
    </source>
</evidence>
<sequence length="1673" mass="195348">MTSAVDTAATIDDESTSNTLKRRRSSNTIQNDVDIEQTSCKRVRSSSPTNNSTFDNNYVQSMFSSLNDIVQAHRNLVREYVDLQMCDRPDLSLDEQRFIQAEEDLIEKVEKNLHDSNNTSSTPPTPFSSSRNGKRQRYQSISSLNQSFDRVKHETHILKRIEELKSDGKWTNQRLAKCLDPNKRKTHWDYLLDEMRWLAEDFALEKRWKQAMAKKISQAVLKYFQDKNQLENQQQRNELKGWRKQSQFICKEVMNFWKNINKLAEYKQSARMQGLHKHELDSNLMVDGDEEYDEEDTIEQEEQNEQDEYSLNEIQELQIDQQESIDVLLKRHYGIDQWSPLNKIENSLPQQQEENSLSDSNISENFDEESMSNEPDENYSIETDQQINDLKIKVQSFQPTGCTRDTTSMKTLVPFLLKHPLREYQHVGLDWLVKFYENKFNCILADETGLGKTIQTIALLAHLACEKGVWGPHLIVVPTSLMLNWELELKKWCPGLKILNYYGSVKERQLKRRAWTKSNAFHVCITSYKIILQDAISFSRKKWKYLVLDEVQNVKIFQSKCWQTLLNLSSQRRLILTNKPLGNSLIEIKSLVQFLMPNLISSHQEFRQLFSNPSTETNDSLIKRLDTIIRPFVLRRLKTNVEKQMPKEHEHIVMCNLSKRQQQLYNDFIQCKSTRDIIQQGNLMSVINILIQLRKICNHPDLFESRPIISPFVFQKYLIQYEIPKFIADIDFKNPYVVHNVEPNDTFLCYRVQLNLQLTKEMFMNTITHSAYQQRIQLTTSIIDRYRNSTIWNQTTNLQNHSKIQQNLLDDLNDDEFQSETIYEKNQDDRLSHYELLFQINSERCQYLPFYGRDLLSQIQLVMNPCQNFNRVTFSGYTLCQRADESLTTTRNYMSNTDTLRTLIKTNQDIFDDCRDILKRFLMCTTRVLASPTELCQSNGIRLINKRNQKQPLIEILSSVDFDALRFLRQNTFLQFPEQRFIQYDCGKLQTLDLLLSDLKRNKHRCVLFTQMTKMLDIVELFLNYHGYTYLRLDSTTDVIQRQSLIERFNCDEKIFVFILSTRAGGIDINLTGADTVIFYDSDWNPTIDAQAQNRCHQIRNSKDVNIYRFVSKNTIEENILKKANEKRFLGDSTIHGGRLDVNYFKKSNILELFDQSLKTEDISLGRNENQEKLASNCSTTATDCNLTLKQFEEALASVEDEIDCQAVKQLNEEIKTELDEFNEDEDELIEKQRMNKLNKELNTFDEQLLPIERYALRCIESYRPDFQISQTGSNFYIDADQLRKDWQESRLQILKEKEEKLLEQEDDTMIYTYARDTERKIWITEDGQAFEVWSGILMKCTKDEFEEMYNDDELDCGYESEAMIIEPEEYIRFPLPKALMDTTNTSKSDTNILVPRSLFDRSNLLLNTQSSSLSTNMFNKSKQIPNNNNNNNTKLFPTTIPTSTTPQPNLKARQLYVNNGTITTPLPNSSNTNVIVPASTPTSSRPIKLEDMLSKDNLQGLLEIDNSDWLISEDFKVLDTIQNIQQLPLTSMSFSSTANANKPQCMLSNSSLSASPLLPSSTATATTASSPSSSIVNNTTNALTQNWDFISDIVNRYSRVLRTPKQCKHRFEQVIGPREEGRVVYDLIKKKKHVIKGTVKMSDDNWQMLRTNQLFVHDNCQKLLQIYNQKFD</sequence>
<dbReference type="InterPro" id="IPR049730">
    <property type="entry name" value="SNF2/RAD54-like_C"/>
</dbReference>
<comment type="caution">
    <text evidence="15">The sequence shown here is derived from an EMBL/GenBank/DDBJ whole genome shotgun (WGS) entry which is preliminary data.</text>
</comment>
<dbReference type="InterPro" id="IPR000330">
    <property type="entry name" value="SNF2_N"/>
</dbReference>
<dbReference type="Pfam" id="PF00176">
    <property type="entry name" value="SNF2-rel_dom"/>
    <property type="match status" value="1"/>
</dbReference>
<organism evidence="15 16">
    <name type="scientific">Rotaria socialis</name>
    <dbReference type="NCBI Taxonomy" id="392032"/>
    <lineage>
        <taxon>Eukaryota</taxon>
        <taxon>Metazoa</taxon>
        <taxon>Spiralia</taxon>
        <taxon>Gnathifera</taxon>
        <taxon>Rotifera</taxon>
        <taxon>Eurotatoria</taxon>
        <taxon>Bdelloidea</taxon>
        <taxon>Philodinida</taxon>
        <taxon>Philodinidae</taxon>
        <taxon>Rotaria</taxon>
    </lineage>
</organism>
<evidence type="ECO:0000256" key="3">
    <source>
        <dbReference type="ARBA" id="ARBA00022741"/>
    </source>
</evidence>
<dbReference type="EMBL" id="CAJOBR010005291">
    <property type="protein sequence ID" value="CAF4813170.1"/>
    <property type="molecule type" value="Genomic_DNA"/>
</dbReference>
<dbReference type="Pfam" id="PF07529">
    <property type="entry name" value="HSA"/>
    <property type="match status" value="1"/>
</dbReference>
<evidence type="ECO:0000256" key="6">
    <source>
        <dbReference type="ARBA" id="ARBA00022840"/>
    </source>
</evidence>
<dbReference type="GO" id="GO:0000812">
    <property type="term" value="C:Swr1 complex"/>
    <property type="evidence" value="ECO:0007669"/>
    <property type="project" value="TreeGrafter"/>
</dbReference>
<dbReference type="SMART" id="SM00573">
    <property type="entry name" value="HSA"/>
    <property type="match status" value="1"/>
</dbReference>
<dbReference type="SMART" id="SM00487">
    <property type="entry name" value="DEXDc"/>
    <property type="match status" value="1"/>
</dbReference>
<dbReference type="PROSITE" id="PS51192">
    <property type="entry name" value="HELICASE_ATP_BIND_1"/>
    <property type="match status" value="1"/>
</dbReference>
<dbReference type="Proteomes" id="UP000663848">
    <property type="component" value="Unassembled WGS sequence"/>
</dbReference>
<comment type="subcellular location">
    <subcellularLocation>
        <location evidence="1">Nucleus</location>
    </subcellularLocation>
</comment>
<evidence type="ECO:0000256" key="7">
    <source>
        <dbReference type="ARBA" id="ARBA00022853"/>
    </source>
</evidence>
<reference evidence="15" key="1">
    <citation type="submission" date="2021-02" db="EMBL/GenBank/DDBJ databases">
        <authorList>
            <person name="Nowell W R."/>
        </authorList>
    </citation>
    <scope>NUCLEOTIDE SEQUENCE</scope>
</reference>